<keyword evidence="3" id="KW-1185">Reference proteome</keyword>
<feature type="domain" description="F-box" evidence="1">
    <location>
        <begin position="36"/>
        <end position="93"/>
    </location>
</feature>
<dbReference type="Proteomes" id="UP000027195">
    <property type="component" value="Unassembled WGS sequence"/>
</dbReference>
<reference evidence="3" key="1">
    <citation type="journal article" date="2014" name="Proc. Natl. Acad. Sci. U.S.A.">
        <title>Extensive sampling of basidiomycete genomes demonstrates inadequacy of the white-rot/brown-rot paradigm for wood decay fungi.</title>
        <authorList>
            <person name="Riley R."/>
            <person name="Salamov A.A."/>
            <person name="Brown D.W."/>
            <person name="Nagy L.G."/>
            <person name="Floudas D."/>
            <person name="Held B.W."/>
            <person name="Levasseur A."/>
            <person name="Lombard V."/>
            <person name="Morin E."/>
            <person name="Otillar R."/>
            <person name="Lindquist E.A."/>
            <person name="Sun H."/>
            <person name="LaButti K.M."/>
            <person name="Schmutz J."/>
            <person name="Jabbour D."/>
            <person name="Luo H."/>
            <person name="Baker S.E."/>
            <person name="Pisabarro A.G."/>
            <person name="Walton J.D."/>
            <person name="Blanchette R.A."/>
            <person name="Henrissat B."/>
            <person name="Martin F."/>
            <person name="Cullen D."/>
            <person name="Hibbett D.S."/>
            <person name="Grigoriev I.V."/>
        </authorList>
    </citation>
    <scope>NUCLEOTIDE SEQUENCE [LARGE SCALE GENOMIC DNA]</scope>
    <source>
        <strain evidence="3">FD-172 SS1</strain>
    </source>
</reference>
<dbReference type="InterPro" id="IPR036047">
    <property type="entry name" value="F-box-like_dom_sf"/>
</dbReference>
<accession>A0A067MGF2</accession>
<proteinExistence type="predicted"/>
<dbReference type="SUPFAM" id="SSF52047">
    <property type="entry name" value="RNI-like"/>
    <property type="match status" value="1"/>
</dbReference>
<dbReference type="InParanoid" id="A0A067MGF2"/>
<evidence type="ECO:0000313" key="2">
    <source>
        <dbReference type="EMBL" id="KDQ10661.1"/>
    </source>
</evidence>
<dbReference type="PANTHER" id="PTHR38926:SF72">
    <property type="entry name" value="IM:7136021-RELATED"/>
    <property type="match status" value="1"/>
</dbReference>
<evidence type="ECO:0000313" key="3">
    <source>
        <dbReference type="Proteomes" id="UP000027195"/>
    </source>
</evidence>
<dbReference type="AlphaFoldDB" id="A0A067MGF2"/>
<protein>
    <recommendedName>
        <fullName evidence="1">F-box domain-containing protein</fullName>
    </recommendedName>
</protein>
<dbReference type="Gene3D" id="3.80.10.10">
    <property type="entry name" value="Ribonuclease Inhibitor"/>
    <property type="match status" value="1"/>
</dbReference>
<organism evidence="2 3">
    <name type="scientific">Botryobasidium botryosum (strain FD-172 SS1)</name>
    <dbReference type="NCBI Taxonomy" id="930990"/>
    <lineage>
        <taxon>Eukaryota</taxon>
        <taxon>Fungi</taxon>
        <taxon>Dikarya</taxon>
        <taxon>Basidiomycota</taxon>
        <taxon>Agaricomycotina</taxon>
        <taxon>Agaricomycetes</taxon>
        <taxon>Cantharellales</taxon>
        <taxon>Botryobasidiaceae</taxon>
        <taxon>Botryobasidium</taxon>
    </lineage>
</organism>
<evidence type="ECO:0000259" key="1">
    <source>
        <dbReference type="Pfam" id="PF12937"/>
    </source>
</evidence>
<sequence length="525" mass="58872">MSTTYAADAEEREVDAFEPAVECPTWTPNLNRAFIHALPYDVLVAIFNFVVDAYRNFSRRLDTVHTRAPLNIARVCKSWRKIALETPSLWTQIGPPSAPFIRTFLARSEPELLDIFWDPMELPESVEAAADRITSFFQPFQSHADRVKSLDIWCTPLSAYQRYLDFPAPRPEKIYASGPGDIAYEPLDIPVFFFCGHTPQLRELYLAHMCISLDSPVFSNLVYLHMEHIVYTRSRPTQLIQVLSACSALERFQLTNVHFLFASGNPTAQINLPLLEDFFLYALPLKTIQYILASIIAPPTACLSLHATDATLDTTFPPDVDCATSFPNIARIRHLYVSSVPHCIENDNIAVAGYDSPQHGDRTQLMTLEFDNLEADTMESILPTFEKLPMRLLESVELVGFSHTAFTATKVSHFLAEFATIKSLSLRDEVTSFIVILIVTAESRLCPSLENLQIRSAGVGIETLVELIKSRQTFGCPLAELELQWCKIIDRAGVEELRRLSVTVKWDGEENGDLDSSATNSSSGG</sequence>
<dbReference type="HOGENOM" id="CLU_024199_1_2_1"/>
<dbReference type="EMBL" id="KL198065">
    <property type="protein sequence ID" value="KDQ10661.1"/>
    <property type="molecule type" value="Genomic_DNA"/>
</dbReference>
<dbReference type="PANTHER" id="PTHR38926">
    <property type="entry name" value="F-BOX DOMAIN CONTAINING PROTEIN, EXPRESSED"/>
    <property type="match status" value="1"/>
</dbReference>
<name>A0A067MGF2_BOTB1</name>
<dbReference type="Gene3D" id="1.20.1280.50">
    <property type="match status" value="1"/>
</dbReference>
<dbReference type="InterPro" id="IPR001810">
    <property type="entry name" value="F-box_dom"/>
</dbReference>
<dbReference type="OrthoDB" id="2692326at2759"/>
<dbReference type="Pfam" id="PF12937">
    <property type="entry name" value="F-box-like"/>
    <property type="match status" value="1"/>
</dbReference>
<gene>
    <name evidence="2" type="ORF">BOTBODRAFT_177947</name>
</gene>
<dbReference type="InterPro" id="IPR032675">
    <property type="entry name" value="LRR_dom_sf"/>
</dbReference>
<dbReference type="SUPFAM" id="SSF81383">
    <property type="entry name" value="F-box domain"/>
    <property type="match status" value="1"/>
</dbReference>